<keyword evidence="2" id="KW-1133">Transmembrane helix</keyword>
<reference evidence="3" key="1">
    <citation type="journal article" date="2020" name="Microb. Genom.">
        <title>Genetic diversity of clinical and environmental Mucorales isolates obtained from an investigation of mucormycosis cases among solid organ transplant recipients.</title>
        <authorList>
            <person name="Nguyen M.H."/>
            <person name="Kaul D."/>
            <person name="Muto C."/>
            <person name="Cheng S.J."/>
            <person name="Richter R.A."/>
            <person name="Bruno V.M."/>
            <person name="Liu G."/>
            <person name="Beyhan S."/>
            <person name="Sundermann A.J."/>
            <person name="Mounaud S."/>
            <person name="Pasculle A.W."/>
            <person name="Nierman W.C."/>
            <person name="Driscoll E."/>
            <person name="Cumbie R."/>
            <person name="Clancy C.J."/>
            <person name="Dupont C.L."/>
        </authorList>
    </citation>
    <scope>NUCLEOTIDE SEQUENCE</scope>
    <source>
        <strain evidence="3">GL16</strain>
    </source>
</reference>
<sequence length="426" mass="50781">MLKSASLPPARMSDNVLETYMNTVFQCTPRRDRGTAPAEEWWQLLSVINVHENHYMLTQEEIDALEPYCLNNPEMEMTPQDFVRLISMVRYTDSDIQEVEITPQMSISASMRANTINYYDGESVHHPEPHFDDIMEDDRRVPPYESIHHLEEVRRLKKDKSDLLLQLKENDNKIQEMAKVHLERISQLETKIQYLNIEKERQKSLTSEHLQKERERLDKIAELQNNAKNIEEKHSTCSKKLIKKEEEVTKLQERLKQTEKELNQIKESTKNKELELRQVVDENIKLMEIIDKQKFDLDEARSGLNHFYSNGKDQNELEAEYIEKLNQTKRERDIFKQQAEASETQIRYLSNQLDQHHQITNDIKSHIHSAHSIFLNPFIQFISYIAWIFLFYHLFLVIFAYLTNQTPLDPILNKLDFWLYYHFVKT</sequence>
<comment type="caution">
    <text evidence="3">The sequence shown here is derived from an EMBL/GenBank/DDBJ whole genome shotgun (WGS) entry which is preliminary data.</text>
</comment>
<evidence type="ECO:0000256" key="2">
    <source>
        <dbReference type="SAM" id="Phobius"/>
    </source>
</evidence>
<evidence type="ECO:0000256" key="1">
    <source>
        <dbReference type="SAM" id="Coils"/>
    </source>
</evidence>
<dbReference type="OrthoDB" id="5599619at2759"/>
<dbReference type="SUPFAM" id="SSF57997">
    <property type="entry name" value="Tropomyosin"/>
    <property type="match status" value="1"/>
</dbReference>
<keyword evidence="2" id="KW-0472">Membrane</keyword>
<feature type="transmembrane region" description="Helical" evidence="2">
    <location>
        <begin position="381"/>
        <end position="402"/>
    </location>
</feature>
<evidence type="ECO:0000313" key="3">
    <source>
        <dbReference type="EMBL" id="KAG1550447.1"/>
    </source>
</evidence>
<keyword evidence="1" id="KW-0175">Coiled coil</keyword>
<dbReference type="AlphaFoldDB" id="A0A9P6YK99"/>
<organism evidence="3 4">
    <name type="scientific">Rhizopus oryzae</name>
    <name type="common">Mucormycosis agent</name>
    <name type="synonym">Rhizopus arrhizus var. delemar</name>
    <dbReference type="NCBI Taxonomy" id="64495"/>
    <lineage>
        <taxon>Eukaryota</taxon>
        <taxon>Fungi</taxon>
        <taxon>Fungi incertae sedis</taxon>
        <taxon>Mucoromycota</taxon>
        <taxon>Mucoromycotina</taxon>
        <taxon>Mucoromycetes</taxon>
        <taxon>Mucorales</taxon>
        <taxon>Mucorineae</taxon>
        <taxon>Rhizopodaceae</taxon>
        <taxon>Rhizopus</taxon>
    </lineage>
</organism>
<proteinExistence type="predicted"/>
<evidence type="ECO:0000313" key="4">
    <source>
        <dbReference type="Proteomes" id="UP000717996"/>
    </source>
</evidence>
<feature type="coiled-coil region" evidence="1">
    <location>
        <begin position="213"/>
        <end position="282"/>
    </location>
</feature>
<dbReference type="EMBL" id="JAANIT010000210">
    <property type="protein sequence ID" value="KAG1550447.1"/>
    <property type="molecule type" value="Genomic_DNA"/>
</dbReference>
<gene>
    <name evidence="3" type="ORF">G6F51_002444</name>
</gene>
<accession>A0A9P6YK99</accession>
<protein>
    <submittedName>
        <fullName evidence="3">Uncharacterized protein</fullName>
    </submittedName>
</protein>
<keyword evidence="2" id="KW-0812">Transmembrane</keyword>
<dbReference type="Proteomes" id="UP000717996">
    <property type="component" value="Unassembled WGS sequence"/>
</dbReference>
<name>A0A9P6YK99_RHIOR</name>